<keyword evidence="3" id="KW-1185">Reference proteome</keyword>
<sequence>VRVSPVHFQQHSPQFYRQGGEESIKSESPSRKRRRLSRSGHHIELNAQPASPPRRSPRQHPPSTSHHNLQ</sequence>
<organism evidence="2 3">
    <name type="scientific">Tribolium castaneum</name>
    <name type="common">Red flour beetle</name>
    <dbReference type="NCBI Taxonomy" id="7070"/>
    <lineage>
        <taxon>Eukaryota</taxon>
        <taxon>Metazoa</taxon>
        <taxon>Ecdysozoa</taxon>
        <taxon>Arthropoda</taxon>
        <taxon>Hexapoda</taxon>
        <taxon>Insecta</taxon>
        <taxon>Pterygota</taxon>
        <taxon>Neoptera</taxon>
        <taxon>Endopterygota</taxon>
        <taxon>Coleoptera</taxon>
        <taxon>Polyphaga</taxon>
        <taxon>Cucujiformia</taxon>
        <taxon>Tenebrionidae</taxon>
        <taxon>Tenebrionidae incertae sedis</taxon>
        <taxon>Tribolium</taxon>
    </lineage>
</organism>
<dbReference type="AlphaFoldDB" id="A0A139W9V2"/>
<feature type="non-terminal residue" evidence="2">
    <location>
        <position position="70"/>
    </location>
</feature>
<feature type="compositionally biased region" description="Low complexity" evidence="1">
    <location>
        <begin position="61"/>
        <end position="70"/>
    </location>
</feature>
<proteinExistence type="predicted"/>
<protein>
    <submittedName>
        <fullName evidence="2">Uncharacterized protein</fullName>
    </submittedName>
</protein>
<feature type="compositionally biased region" description="Basic residues" evidence="1">
    <location>
        <begin position="31"/>
        <end position="40"/>
    </location>
</feature>
<dbReference type="EMBL" id="KQ971899">
    <property type="protein sequence ID" value="KYB24695.1"/>
    <property type="molecule type" value="Genomic_DNA"/>
</dbReference>
<dbReference type="Proteomes" id="UP000007266">
    <property type="component" value="Unassembled WGS sequence"/>
</dbReference>
<accession>A0A139W9V2</accession>
<gene>
    <name evidence="2" type="primary">AUGUSTUS-3.0.2_34952</name>
    <name evidence="2" type="ORF">TcasGA2_TC034952</name>
</gene>
<evidence type="ECO:0000313" key="2">
    <source>
        <dbReference type="EMBL" id="KYB24695.1"/>
    </source>
</evidence>
<dbReference type="InParanoid" id="A0A139W9V2"/>
<feature type="region of interest" description="Disordered" evidence="1">
    <location>
        <begin position="1"/>
        <end position="70"/>
    </location>
</feature>
<evidence type="ECO:0000256" key="1">
    <source>
        <dbReference type="SAM" id="MobiDB-lite"/>
    </source>
</evidence>
<feature type="compositionally biased region" description="Basic and acidic residues" evidence="1">
    <location>
        <begin position="19"/>
        <end position="30"/>
    </location>
</feature>
<name>A0A139W9V2_TRICA</name>
<evidence type="ECO:0000313" key="3">
    <source>
        <dbReference type="Proteomes" id="UP000007266"/>
    </source>
</evidence>
<reference evidence="2 3" key="1">
    <citation type="journal article" date="2008" name="Nature">
        <title>The genome of the model beetle and pest Tribolium castaneum.</title>
        <authorList>
            <consortium name="Tribolium Genome Sequencing Consortium"/>
            <person name="Richards S."/>
            <person name="Gibbs R.A."/>
            <person name="Weinstock G.M."/>
            <person name="Brown S.J."/>
            <person name="Denell R."/>
            <person name="Beeman R.W."/>
            <person name="Gibbs R."/>
            <person name="Beeman R.W."/>
            <person name="Brown S.J."/>
            <person name="Bucher G."/>
            <person name="Friedrich M."/>
            <person name="Grimmelikhuijzen C.J."/>
            <person name="Klingler M."/>
            <person name="Lorenzen M."/>
            <person name="Richards S."/>
            <person name="Roth S."/>
            <person name="Schroder R."/>
            <person name="Tautz D."/>
            <person name="Zdobnov E.M."/>
            <person name="Muzny D."/>
            <person name="Gibbs R.A."/>
            <person name="Weinstock G.M."/>
            <person name="Attaway T."/>
            <person name="Bell S."/>
            <person name="Buhay C.J."/>
            <person name="Chandrabose M.N."/>
            <person name="Chavez D."/>
            <person name="Clerk-Blankenburg K.P."/>
            <person name="Cree A."/>
            <person name="Dao M."/>
            <person name="Davis C."/>
            <person name="Chacko J."/>
            <person name="Dinh H."/>
            <person name="Dugan-Rocha S."/>
            <person name="Fowler G."/>
            <person name="Garner T.T."/>
            <person name="Garnes J."/>
            <person name="Gnirke A."/>
            <person name="Hawes A."/>
            <person name="Hernandez J."/>
            <person name="Hines S."/>
            <person name="Holder M."/>
            <person name="Hume J."/>
            <person name="Jhangiani S.N."/>
            <person name="Joshi V."/>
            <person name="Khan Z.M."/>
            <person name="Jackson L."/>
            <person name="Kovar C."/>
            <person name="Kowis A."/>
            <person name="Lee S."/>
            <person name="Lewis L.R."/>
            <person name="Margolis J."/>
            <person name="Morgan M."/>
            <person name="Nazareth L.V."/>
            <person name="Nguyen N."/>
            <person name="Okwuonu G."/>
            <person name="Parker D."/>
            <person name="Richards S."/>
            <person name="Ruiz S.J."/>
            <person name="Santibanez J."/>
            <person name="Savard J."/>
            <person name="Scherer S.E."/>
            <person name="Schneider B."/>
            <person name="Sodergren E."/>
            <person name="Tautz D."/>
            <person name="Vattahil S."/>
            <person name="Villasana D."/>
            <person name="White C.S."/>
            <person name="Wright R."/>
            <person name="Park Y."/>
            <person name="Beeman R.W."/>
            <person name="Lord J."/>
            <person name="Oppert B."/>
            <person name="Lorenzen M."/>
            <person name="Brown S."/>
            <person name="Wang L."/>
            <person name="Savard J."/>
            <person name="Tautz D."/>
            <person name="Richards S."/>
            <person name="Weinstock G."/>
            <person name="Gibbs R.A."/>
            <person name="Liu Y."/>
            <person name="Worley K."/>
            <person name="Weinstock G."/>
            <person name="Elsik C.G."/>
            <person name="Reese J.T."/>
            <person name="Elhaik E."/>
            <person name="Landan G."/>
            <person name="Graur D."/>
            <person name="Arensburger P."/>
            <person name="Atkinson P."/>
            <person name="Beeman R.W."/>
            <person name="Beidler J."/>
            <person name="Brown S.J."/>
            <person name="Demuth J.P."/>
            <person name="Drury D.W."/>
            <person name="Du Y.Z."/>
            <person name="Fujiwara H."/>
            <person name="Lorenzen M."/>
            <person name="Maselli V."/>
            <person name="Osanai M."/>
            <person name="Park Y."/>
            <person name="Robertson H.M."/>
            <person name="Tu Z."/>
            <person name="Wang J.J."/>
            <person name="Wang S."/>
            <person name="Richards S."/>
            <person name="Song H."/>
            <person name="Zhang L."/>
            <person name="Sodergren E."/>
            <person name="Werner D."/>
            <person name="Stanke M."/>
            <person name="Morgenstern B."/>
            <person name="Solovyev V."/>
            <person name="Kosarev P."/>
            <person name="Brown G."/>
            <person name="Chen H.C."/>
            <person name="Ermolaeva O."/>
            <person name="Hlavina W."/>
            <person name="Kapustin Y."/>
            <person name="Kiryutin B."/>
            <person name="Kitts P."/>
            <person name="Maglott D."/>
            <person name="Pruitt K."/>
            <person name="Sapojnikov V."/>
            <person name="Souvorov A."/>
            <person name="Mackey A.J."/>
            <person name="Waterhouse R.M."/>
            <person name="Wyder S."/>
            <person name="Zdobnov E.M."/>
            <person name="Zdobnov E.M."/>
            <person name="Wyder S."/>
            <person name="Kriventseva E.V."/>
            <person name="Kadowaki T."/>
            <person name="Bork P."/>
            <person name="Aranda M."/>
            <person name="Bao R."/>
            <person name="Beermann A."/>
            <person name="Berns N."/>
            <person name="Bolognesi R."/>
            <person name="Bonneton F."/>
            <person name="Bopp D."/>
            <person name="Brown S.J."/>
            <person name="Bucher G."/>
            <person name="Butts T."/>
            <person name="Chaumot A."/>
            <person name="Denell R.E."/>
            <person name="Ferrier D.E."/>
            <person name="Friedrich M."/>
            <person name="Gordon C.M."/>
            <person name="Jindra M."/>
            <person name="Klingler M."/>
            <person name="Lan Q."/>
            <person name="Lattorff H.M."/>
            <person name="Laudet V."/>
            <person name="von Levetsow C."/>
            <person name="Liu Z."/>
            <person name="Lutz R."/>
            <person name="Lynch J.A."/>
            <person name="da Fonseca R.N."/>
            <person name="Posnien N."/>
            <person name="Reuter R."/>
            <person name="Roth S."/>
            <person name="Savard J."/>
            <person name="Schinko J.B."/>
            <person name="Schmitt C."/>
            <person name="Schoppmeier M."/>
            <person name="Schroder R."/>
            <person name="Shippy T.D."/>
            <person name="Simonnet F."/>
            <person name="Marques-Souza H."/>
            <person name="Tautz D."/>
            <person name="Tomoyasu Y."/>
            <person name="Trauner J."/>
            <person name="Van der Zee M."/>
            <person name="Vervoort M."/>
            <person name="Wittkopp N."/>
            <person name="Wimmer E.A."/>
            <person name="Yang X."/>
            <person name="Jones A.K."/>
            <person name="Sattelle D.B."/>
            <person name="Ebert P.R."/>
            <person name="Nelson D."/>
            <person name="Scott J.G."/>
            <person name="Beeman R.W."/>
            <person name="Muthukrishnan S."/>
            <person name="Kramer K.J."/>
            <person name="Arakane Y."/>
            <person name="Beeman R.W."/>
            <person name="Zhu Q."/>
            <person name="Hogenkamp D."/>
            <person name="Dixit R."/>
            <person name="Oppert B."/>
            <person name="Jiang H."/>
            <person name="Zou Z."/>
            <person name="Marshall J."/>
            <person name="Elpidina E."/>
            <person name="Vinokurov K."/>
            <person name="Oppert C."/>
            <person name="Zou Z."/>
            <person name="Evans J."/>
            <person name="Lu Z."/>
            <person name="Zhao P."/>
            <person name="Sumathipala N."/>
            <person name="Altincicek B."/>
            <person name="Vilcinskas A."/>
            <person name="Williams M."/>
            <person name="Hultmark D."/>
            <person name="Hetru C."/>
            <person name="Jiang H."/>
            <person name="Grimmelikhuijzen C.J."/>
            <person name="Hauser F."/>
            <person name="Cazzamali G."/>
            <person name="Williamson M."/>
            <person name="Park Y."/>
            <person name="Li B."/>
            <person name="Tanaka Y."/>
            <person name="Predel R."/>
            <person name="Neupert S."/>
            <person name="Schachtner J."/>
            <person name="Verleyen P."/>
            <person name="Raible F."/>
            <person name="Bork P."/>
            <person name="Friedrich M."/>
            <person name="Walden K.K."/>
            <person name="Robertson H.M."/>
            <person name="Angeli S."/>
            <person name="Foret S."/>
            <person name="Bucher G."/>
            <person name="Schuetz S."/>
            <person name="Maleszka R."/>
            <person name="Wimmer E.A."/>
            <person name="Beeman R.W."/>
            <person name="Lorenzen M."/>
            <person name="Tomoyasu Y."/>
            <person name="Miller S.C."/>
            <person name="Grossmann D."/>
            <person name="Bucher G."/>
        </authorList>
    </citation>
    <scope>NUCLEOTIDE SEQUENCE [LARGE SCALE GENOMIC DNA]</scope>
    <source>
        <strain evidence="2 3">Georgia GA2</strain>
    </source>
</reference>
<reference evidence="2 3" key="2">
    <citation type="journal article" date="2010" name="Nucleic Acids Res.">
        <title>BeetleBase in 2010: revisions to provide comprehensive genomic information for Tribolium castaneum.</title>
        <authorList>
            <person name="Kim H.S."/>
            <person name="Murphy T."/>
            <person name="Xia J."/>
            <person name="Caragea D."/>
            <person name="Park Y."/>
            <person name="Beeman R.W."/>
            <person name="Lorenzen M.D."/>
            <person name="Butcher S."/>
            <person name="Manak J.R."/>
            <person name="Brown S.J."/>
        </authorList>
    </citation>
    <scope>NUCLEOTIDE SEQUENCE [LARGE SCALE GENOMIC DNA]</scope>
    <source>
        <strain evidence="2 3">Georgia GA2</strain>
    </source>
</reference>
<feature type="non-terminal residue" evidence="2">
    <location>
        <position position="1"/>
    </location>
</feature>